<accession>A0A409WKM6</accession>
<dbReference type="Proteomes" id="UP000284842">
    <property type="component" value="Unassembled WGS sequence"/>
</dbReference>
<dbReference type="STRING" id="181874.A0A409WKM6"/>
<sequence>MTNGPPPSAASSSKSSDDSNALTASQNVPVSGLTGTLPATTALPQNYNNAAWQGYWNQYAQYASTPYQRVTTGQPSTPSIQDAASNPYVAMYFPTNGQGQPMQSLSSQPHVYTTPKSTAITPVTNTYSIPTTANIKSPSPKSPTPPPPAPETYNHWDDVIKKFLDRAGMVQASKGLEKDMLVLNPIFEQDIIPNALRELSRDLQDIIAKMSGKQVEIDNDSMQVDETNQSNFTESSGQTQRLDERKLGYVKLSNGGTPQTQSSINKSISQFIARTRARNDASNNSEFLLSLAEKKRKLQEEGQEPVQFSSSSCARVDARTIDREKQMKYDIAKNEEGPLSRSRQKEADTAESSSGIAAGKQPSTTGSSRLGTTQAQDDEDAQMSNVTPARHPGLDERLNNIEAHLAVRYVPSPPRTLLARLKYVEDHINRLEKEYPPWAALHFNQPRRGWPPPPRATPIIVPPHLRAVTSDKTSSASTTPLTTAPTSTSSSTTPAPSIPIEGALPAAKKPKTKSSLHKAVLERLEVQKAMNEMNTKGNST</sequence>
<name>A0A409WKM6_9AGAR</name>
<feature type="region of interest" description="Disordered" evidence="1">
    <location>
        <begin position="129"/>
        <end position="151"/>
    </location>
</feature>
<organism evidence="2 3">
    <name type="scientific">Panaeolus cyanescens</name>
    <dbReference type="NCBI Taxonomy" id="181874"/>
    <lineage>
        <taxon>Eukaryota</taxon>
        <taxon>Fungi</taxon>
        <taxon>Dikarya</taxon>
        <taxon>Basidiomycota</taxon>
        <taxon>Agaricomycotina</taxon>
        <taxon>Agaricomycetes</taxon>
        <taxon>Agaricomycetidae</taxon>
        <taxon>Agaricales</taxon>
        <taxon>Agaricineae</taxon>
        <taxon>Galeropsidaceae</taxon>
        <taxon>Panaeolus</taxon>
    </lineage>
</organism>
<feature type="compositionally biased region" description="Pro residues" evidence="1">
    <location>
        <begin position="140"/>
        <end position="150"/>
    </location>
</feature>
<reference evidence="2 3" key="1">
    <citation type="journal article" date="2018" name="Evol. Lett.">
        <title>Horizontal gene cluster transfer increased hallucinogenic mushroom diversity.</title>
        <authorList>
            <person name="Reynolds H.T."/>
            <person name="Vijayakumar V."/>
            <person name="Gluck-Thaler E."/>
            <person name="Korotkin H.B."/>
            <person name="Matheny P.B."/>
            <person name="Slot J.C."/>
        </authorList>
    </citation>
    <scope>NUCLEOTIDE SEQUENCE [LARGE SCALE GENOMIC DNA]</scope>
    <source>
        <strain evidence="2 3">2629</strain>
    </source>
</reference>
<evidence type="ECO:0000313" key="3">
    <source>
        <dbReference type="Proteomes" id="UP000284842"/>
    </source>
</evidence>
<feature type="region of interest" description="Disordered" evidence="1">
    <location>
        <begin position="327"/>
        <end position="393"/>
    </location>
</feature>
<feature type="compositionally biased region" description="Low complexity" evidence="1">
    <location>
        <begin position="473"/>
        <end position="495"/>
    </location>
</feature>
<protein>
    <submittedName>
        <fullName evidence="2">Uncharacterized protein</fullName>
    </submittedName>
</protein>
<feature type="compositionally biased region" description="Polar residues" evidence="1">
    <location>
        <begin position="20"/>
        <end position="29"/>
    </location>
</feature>
<dbReference type="OrthoDB" id="5531344at2759"/>
<proteinExistence type="predicted"/>
<evidence type="ECO:0000313" key="2">
    <source>
        <dbReference type="EMBL" id="PPQ79068.1"/>
    </source>
</evidence>
<dbReference type="AlphaFoldDB" id="A0A409WKM6"/>
<feature type="compositionally biased region" description="Polar residues" evidence="1">
    <location>
        <begin position="350"/>
        <end position="375"/>
    </location>
</feature>
<dbReference type="InParanoid" id="A0A409WKM6"/>
<feature type="compositionally biased region" description="Basic and acidic residues" evidence="1">
    <location>
        <begin position="327"/>
        <end position="348"/>
    </location>
</feature>
<evidence type="ECO:0000256" key="1">
    <source>
        <dbReference type="SAM" id="MobiDB-lite"/>
    </source>
</evidence>
<keyword evidence="3" id="KW-1185">Reference proteome</keyword>
<feature type="region of interest" description="Disordered" evidence="1">
    <location>
        <begin position="468"/>
        <end position="519"/>
    </location>
</feature>
<dbReference type="EMBL" id="NHTK01005435">
    <property type="protein sequence ID" value="PPQ79068.1"/>
    <property type="molecule type" value="Genomic_DNA"/>
</dbReference>
<feature type="region of interest" description="Disordered" evidence="1">
    <location>
        <begin position="1"/>
        <end position="37"/>
    </location>
</feature>
<comment type="caution">
    <text evidence="2">The sequence shown here is derived from an EMBL/GenBank/DDBJ whole genome shotgun (WGS) entry which is preliminary data.</text>
</comment>
<gene>
    <name evidence="2" type="ORF">CVT24_012729</name>
</gene>